<evidence type="ECO:0000313" key="3">
    <source>
        <dbReference type="EMBL" id="SEH04329.1"/>
    </source>
</evidence>
<dbReference type="Gene3D" id="3.30.450.40">
    <property type="match status" value="1"/>
</dbReference>
<sequence length="809" mass="93186">MFSDSLLGDALELQKISILHPEIKVTDIVDALKQKPTDILLDVNLGGRKAIQWLQHLEQNKQIQWSAYRIWLISGAIDISIEQYRQLFPSVQSQWFAKPVEVQRIVNTLKKENGSKPTENLVFFDAMKALPLPVRVIDKEGNVIFQNPHWQHATNRPNPRTFLPFEKHLHPREFWGILPKSRQRGIYRVSSFLLGENYLGQIAETLEIKNYRGNLKSLVQHIFKTMAESGYARGRFYRIIKMPSHNRDLLCLDKGYTYGSLNKGVKLPKTHSLDGALLSRLRKCQYLSNKLTYTIRKTCDDEKYPGDRGLKFWNQIIKAQNIDSWLEVPILRKNNNKNEYQPVALFVFDKFKSKISQNSIADGRDKTVTRKEVDKIAPTLRYMIRDVCKILELQENKEKIIDYETLVRLDKELYLNPEKEKIEQALLNAAVKLVEADGGLLAPGERNIVQLKVTAAYGSVQKKIIGSIFLKTEKHFPIVRCWKTKKNVIINSFIRKSRAVIKNADAERICPNDPLAFSSWLKNQVGSVAALPICINKQPIAILSLQHKDKNHFTQNRIEKLTGLLDRASWFLHTINVSDSTREAWEYAFVHEVKNLLSPILDNMDLIQEKITETDKDSFLIAQEHALKLRTLSKNFMDVEAKKISTNTLSYFSNTQKIICEYLAICQPGMDYLNQTIILSPDNSQRAEWQQNLRGNEAFFQRVIYNLIDNALKYGGEDSKICLSASLDNCYWILKIQNPGQMTAEENRLKFIAYQKPEIQRSDGAHVGLAASVKIVEAYGGRLTLKNIQIKNKKFVETTLSWPISRRKR</sequence>
<keyword evidence="4" id="KW-1185">Reference proteome</keyword>
<dbReference type="CDD" id="cd00075">
    <property type="entry name" value="HATPase"/>
    <property type="match status" value="1"/>
</dbReference>
<dbReference type="InterPro" id="IPR029016">
    <property type="entry name" value="GAF-like_dom_sf"/>
</dbReference>
<dbReference type="PROSITE" id="PS50109">
    <property type="entry name" value="HIS_KIN"/>
    <property type="match status" value="1"/>
</dbReference>
<dbReference type="Proteomes" id="UP000236724">
    <property type="component" value="Unassembled WGS sequence"/>
</dbReference>
<dbReference type="Gene3D" id="3.30.565.10">
    <property type="entry name" value="Histidine kinase-like ATPase, C-terminal domain"/>
    <property type="match status" value="1"/>
</dbReference>
<dbReference type="InterPro" id="IPR005467">
    <property type="entry name" value="His_kinase_dom"/>
</dbReference>
<dbReference type="SMART" id="SM00387">
    <property type="entry name" value="HATPase_c"/>
    <property type="match status" value="1"/>
</dbReference>
<dbReference type="EMBL" id="FMSV02000044">
    <property type="protein sequence ID" value="SEH04329.1"/>
    <property type="molecule type" value="Genomic_DNA"/>
</dbReference>
<proteinExistence type="predicted"/>
<dbReference type="InterPro" id="IPR003594">
    <property type="entry name" value="HATPase_dom"/>
</dbReference>
<dbReference type="SUPFAM" id="SSF55874">
    <property type="entry name" value="ATPase domain of HSP90 chaperone/DNA topoisomerase II/histidine kinase"/>
    <property type="match status" value="1"/>
</dbReference>
<dbReference type="SUPFAM" id="SSF55781">
    <property type="entry name" value="GAF domain-like"/>
    <property type="match status" value="1"/>
</dbReference>
<feature type="domain" description="Histidine kinase" evidence="2">
    <location>
        <begin position="588"/>
        <end position="806"/>
    </location>
</feature>
<dbReference type="AlphaFoldDB" id="A0A1H6F4Y4"/>
<dbReference type="EC" id="2.7.13.3" evidence="3"/>
<dbReference type="InterPro" id="IPR036890">
    <property type="entry name" value="HATPase_C_sf"/>
</dbReference>
<reference evidence="3 4" key="1">
    <citation type="submission" date="2016-10" db="EMBL/GenBank/DDBJ databases">
        <authorList>
            <person name="de Groot N.N."/>
        </authorList>
    </citation>
    <scope>NUCLEOTIDE SEQUENCE [LARGE SCALE GENOMIC DNA]</scope>
    <source>
        <strain evidence="3">MBHS1</strain>
    </source>
</reference>
<evidence type="ECO:0000259" key="2">
    <source>
        <dbReference type="PROSITE" id="PS50109"/>
    </source>
</evidence>
<gene>
    <name evidence="3" type="primary">pfeS</name>
    <name evidence="3" type="ORF">MBHS_00175</name>
</gene>
<dbReference type="PANTHER" id="PTHR43547">
    <property type="entry name" value="TWO-COMPONENT HISTIDINE KINASE"/>
    <property type="match status" value="1"/>
</dbReference>
<evidence type="ECO:0000313" key="4">
    <source>
        <dbReference type="Proteomes" id="UP000236724"/>
    </source>
</evidence>
<dbReference type="GO" id="GO:0000155">
    <property type="term" value="F:phosphorelay sensor kinase activity"/>
    <property type="evidence" value="ECO:0007669"/>
    <property type="project" value="TreeGrafter"/>
</dbReference>
<dbReference type="Pfam" id="PF02518">
    <property type="entry name" value="HATPase_c"/>
    <property type="match status" value="1"/>
</dbReference>
<keyword evidence="3" id="KW-0808">Transferase</keyword>
<keyword evidence="1" id="KW-0597">Phosphoprotein</keyword>
<organism evidence="3 4">
    <name type="scientific">Candidatus Venteria ishoeyi</name>
    <dbReference type="NCBI Taxonomy" id="1899563"/>
    <lineage>
        <taxon>Bacteria</taxon>
        <taxon>Pseudomonadati</taxon>
        <taxon>Pseudomonadota</taxon>
        <taxon>Gammaproteobacteria</taxon>
        <taxon>Thiotrichales</taxon>
        <taxon>Thiotrichaceae</taxon>
        <taxon>Venteria</taxon>
    </lineage>
</organism>
<evidence type="ECO:0000256" key="1">
    <source>
        <dbReference type="ARBA" id="ARBA00022553"/>
    </source>
</evidence>
<accession>A0A1H6F4Y4</accession>
<protein>
    <submittedName>
        <fullName evidence="3">Sensor protein PfeS</fullName>
        <ecNumber evidence="3">2.7.13.3</ecNumber>
    </submittedName>
</protein>
<dbReference type="PANTHER" id="PTHR43547:SF2">
    <property type="entry name" value="HYBRID SIGNAL TRANSDUCTION HISTIDINE KINASE C"/>
    <property type="match status" value="1"/>
</dbReference>
<name>A0A1H6F4Y4_9GAMM</name>